<feature type="region of interest" description="Disordered" evidence="2">
    <location>
        <begin position="352"/>
        <end position="375"/>
    </location>
</feature>
<dbReference type="PATRIC" id="fig|883169.3.peg.1439"/>
<reference evidence="4 5" key="1">
    <citation type="submission" date="2012-08" db="EMBL/GenBank/DDBJ databases">
        <title>The Genome Sequence of Turicella otitidis ATCC 51513.</title>
        <authorList>
            <consortium name="The Broad Institute Genome Sequencing Platform"/>
            <person name="Earl A."/>
            <person name="Ward D."/>
            <person name="Feldgarden M."/>
            <person name="Gevers D."/>
            <person name="Huys G."/>
            <person name="Walker B."/>
            <person name="Young S.K."/>
            <person name="Zeng Q."/>
            <person name="Gargeya S."/>
            <person name="Fitzgerald M."/>
            <person name="Haas B."/>
            <person name="Abouelleil A."/>
            <person name="Alvarado L."/>
            <person name="Arachchi H.M."/>
            <person name="Berlin A.M."/>
            <person name="Chapman S.B."/>
            <person name="Goldberg J."/>
            <person name="Griggs A."/>
            <person name="Gujja S."/>
            <person name="Hansen M."/>
            <person name="Howarth C."/>
            <person name="Imamovic A."/>
            <person name="Larimer J."/>
            <person name="McCowen C."/>
            <person name="Montmayeur A."/>
            <person name="Murphy C."/>
            <person name="Neiman D."/>
            <person name="Pearson M."/>
            <person name="Priest M."/>
            <person name="Roberts A."/>
            <person name="Saif S."/>
            <person name="Shea T."/>
            <person name="Sisk P."/>
            <person name="Sykes S."/>
            <person name="Wortman J."/>
            <person name="Nusbaum C."/>
            <person name="Birren B."/>
        </authorList>
    </citation>
    <scope>NUCLEOTIDE SEQUENCE [LARGE SCALE GENOMIC DNA]</scope>
    <source>
        <strain evidence="4 5">ATCC 51513</strain>
    </source>
</reference>
<dbReference type="OrthoDB" id="9796287at2"/>
<dbReference type="PANTHER" id="PTHR22602">
    <property type="entry name" value="TRANSFERASE CAF17, MITOCHONDRIAL-RELATED"/>
    <property type="match status" value="1"/>
</dbReference>
<evidence type="ECO:0000313" key="5">
    <source>
        <dbReference type="Proteomes" id="UP000006078"/>
    </source>
</evidence>
<evidence type="ECO:0000256" key="1">
    <source>
        <dbReference type="ARBA" id="ARBA00022946"/>
    </source>
</evidence>
<dbReference type="RefSeq" id="WP_004601382.1">
    <property type="nucleotide sequence ID" value="NZ_JH815195.1"/>
</dbReference>
<feature type="region of interest" description="Disordered" evidence="2">
    <location>
        <begin position="1"/>
        <end position="29"/>
    </location>
</feature>
<gene>
    <name evidence="4" type="ORF">HMPREF9719_01492</name>
</gene>
<organism evidence="4 5">
    <name type="scientific">Corynebacterium otitidis ATCC 51513</name>
    <dbReference type="NCBI Taxonomy" id="883169"/>
    <lineage>
        <taxon>Bacteria</taxon>
        <taxon>Bacillati</taxon>
        <taxon>Actinomycetota</taxon>
        <taxon>Actinomycetes</taxon>
        <taxon>Mycobacteriales</taxon>
        <taxon>Corynebacteriaceae</taxon>
        <taxon>Corynebacterium</taxon>
    </lineage>
</organism>
<evidence type="ECO:0000259" key="3">
    <source>
        <dbReference type="Pfam" id="PF25455"/>
    </source>
</evidence>
<dbReference type="STRING" id="29321.AAV33_03455"/>
<keyword evidence="5" id="KW-1185">Reference proteome</keyword>
<dbReference type="Gene3D" id="3.30.1360.120">
    <property type="entry name" value="Probable tRNA modification gtpase trme, domain 1"/>
    <property type="match status" value="1"/>
</dbReference>
<dbReference type="EMBL" id="AHAE01000071">
    <property type="protein sequence ID" value="EJZ81577.1"/>
    <property type="molecule type" value="Genomic_DNA"/>
</dbReference>
<accession>K0YDL4</accession>
<comment type="caution">
    <text evidence="4">The sequence shown here is derived from an EMBL/GenBank/DDBJ whole genome shotgun (WGS) entry which is preliminary data.</text>
</comment>
<keyword evidence="1" id="KW-0809">Transit peptide</keyword>
<evidence type="ECO:0000256" key="2">
    <source>
        <dbReference type="SAM" id="MobiDB-lite"/>
    </source>
</evidence>
<sequence length="375" mass="39668">MASSEGSENNLSYRSPLLGRDGASPLTTDAELAPDAEGVAWHYGDPLVEQRAVDGPGMVVDRSHRVVVRVTGEEDAVFLNNLLSQKLDGAKEGFSAGVLDLDVRGRVLHQADLTRTPSGFLLDLPAADAASLEDYLKAMVFWSKVDIDRADLAIVTVLGGKHTPASLGEALAGLHPEFIRRPAGWLGAPRIDVAVPSAELEAAIEALERAGLSLGGLMAYTAERVRALAPERHVDLDEKAIPHEVAHWIGRGDVASFVHLDKGCYRGQETVSRVENLGRAPRLLVLLNLDGSAPSLPTPGADLTVAGRRAGRLGTVVHDHELGPIALGLVKRSALDSGQQLAAGDVAAAVDPNSLPTETEEGAGRAAIERLRGRR</sequence>
<dbReference type="InterPro" id="IPR017703">
    <property type="entry name" value="YgfZ/GCV_T_CS"/>
</dbReference>
<protein>
    <submittedName>
        <fullName evidence="4">Folate-binding protein YgfZ</fullName>
    </submittedName>
</protein>
<dbReference type="PIRSF" id="PIRSF006487">
    <property type="entry name" value="GcvT"/>
    <property type="match status" value="1"/>
</dbReference>
<dbReference type="eggNOG" id="COG0354">
    <property type="taxonomic scope" value="Bacteria"/>
</dbReference>
<dbReference type="NCBIfam" id="TIGR03317">
    <property type="entry name" value="ygfZ_signature"/>
    <property type="match status" value="1"/>
</dbReference>
<name>K0YDL4_9CORY</name>
<feature type="domain" description="CAF17 C-terminal" evidence="3">
    <location>
        <begin position="286"/>
        <end position="351"/>
    </location>
</feature>
<dbReference type="InterPro" id="IPR057460">
    <property type="entry name" value="CAF17_C"/>
</dbReference>
<proteinExistence type="predicted"/>
<dbReference type="Pfam" id="PF25455">
    <property type="entry name" value="Beta-barrel_CAF17_C"/>
    <property type="match status" value="1"/>
</dbReference>
<evidence type="ECO:0000313" key="4">
    <source>
        <dbReference type="EMBL" id="EJZ81577.1"/>
    </source>
</evidence>
<dbReference type="InterPro" id="IPR027266">
    <property type="entry name" value="TrmE/GcvT-like"/>
</dbReference>
<dbReference type="PANTHER" id="PTHR22602:SF0">
    <property type="entry name" value="TRANSFERASE CAF17, MITOCHONDRIAL-RELATED"/>
    <property type="match status" value="1"/>
</dbReference>
<dbReference type="AlphaFoldDB" id="K0YDL4"/>
<dbReference type="Proteomes" id="UP000006078">
    <property type="component" value="Unassembled WGS sequence"/>
</dbReference>
<dbReference type="SUPFAM" id="SSF103025">
    <property type="entry name" value="Folate-binding domain"/>
    <property type="match status" value="1"/>
</dbReference>
<dbReference type="GO" id="GO:0016226">
    <property type="term" value="P:iron-sulfur cluster assembly"/>
    <property type="evidence" value="ECO:0007669"/>
    <property type="project" value="TreeGrafter"/>
</dbReference>
<dbReference type="HOGENOM" id="CLU_007884_6_0_11"/>
<dbReference type="InterPro" id="IPR045179">
    <property type="entry name" value="YgfZ/GcvT"/>
</dbReference>
<feature type="compositionally biased region" description="Polar residues" evidence="2">
    <location>
        <begin position="1"/>
        <end position="13"/>
    </location>
</feature>